<dbReference type="SMR" id="A0A067H0N7"/>
<dbReference type="PANTHER" id="PTHR33874:SF1">
    <property type="entry name" value="RING FINGER PROTEIN"/>
    <property type="match status" value="1"/>
</dbReference>
<evidence type="ECO:0000313" key="2">
    <source>
        <dbReference type="EMBL" id="KDO81126.1"/>
    </source>
</evidence>
<feature type="compositionally biased region" description="Polar residues" evidence="1">
    <location>
        <begin position="1"/>
        <end position="11"/>
    </location>
</feature>
<organism evidence="2 3">
    <name type="scientific">Citrus sinensis</name>
    <name type="common">Sweet orange</name>
    <name type="synonym">Citrus aurantium var. sinensis</name>
    <dbReference type="NCBI Taxonomy" id="2711"/>
    <lineage>
        <taxon>Eukaryota</taxon>
        <taxon>Viridiplantae</taxon>
        <taxon>Streptophyta</taxon>
        <taxon>Embryophyta</taxon>
        <taxon>Tracheophyta</taxon>
        <taxon>Spermatophyta</taxon>
        <taxon>Magnoliopsida</taxon>
        <taxon>eudicotyledons</taxon>
        <taxon>Gunneridae</taxon>
        <taxon>Pentapetalae</taxon>
        <taxon>rosids</taxon>
        <taxon>malvids</taxon>
        <taxon>Sapindales</taxon>
        <taxon>Rutaceae</taxon>
        <taxon>Aurantioideae</taxon>
        <taxon>Citrus</taxon>
    </lineage>
</organism>
<feature type="region of interest" description="Disordered" evidence="1">
    <location>
        <begin position="1"/>
        <end position="25"/>
    </location>
</feature>
<sequence length="238" mass="26785">MEIEVSKSSALSLDVERKRDEEKEKVRVKRKTLEAVLQQCQRALELLSNGFDEDDNDVGAVMSDEETSREGSSNQRIDREADELCDLLRSRVECPDFLDKLEYAQLSGPPNNIEGSSWDMVSDNDLWESGNIDLDREDYVLVSEEDIVDGIACFMAAYLLSLKQAKNLTPNQLQEALSKTFSVKKRKGKLRKAWDGSKVIYNVASWGATAVGIYQNPVILRAASKAFWTSCHVISKLL</sequence>
<gene>
    <name evidence="2" type="ORF">CISIN_1g026411mg</name>
</gene>
<dbReference type="PANTHER" id="PTHR33874">
    <property type="entry name" value="RING FINGER PROTEIN"/>
    <property type="match status" value="1"/>
</dbReference>
<dbReference type="Proteomes" id="UP000027120">
    <property type="component" value="Unassembled WGS sequence"/>
</dbReference>
<accession>A0A067H0N7</accession>
<proteinExistence type="predicted"/>
<keyword evidence="3" id="KW-1185">Reference proteome</keyword>
<evidence type="ECO:0000256" key="1">
    <source>
        <dbReference type="SAM" id="MobiDB-lite"/>
    </source>
</evidence>
<evidence type="ECO:0000313" key="3">
    <source>
        <dbReference type="Proteomes" id="UP000027120"/>
    </source>
</evidence>
<dbReference type="AlphaFoldDB" id="A0A067H0N7"/>
<feature type="compositionally biased region" description="Basic and acidic residues" evidence="1">
    <location>
        <begin position="14"/>
        <end position="25"/>
    </location>
</feature>
<feature type="region of interest" description="Disordered" evidence="1">
    <location>
        <begin position="55"/>
        <end position="76"/>
    </location>
</feature>
<protein>
    <submittedName>
        <fullName evidence="2">Uncharacterized protein</fullName>
    </submittedName>
</protein>
<name>A0A067H0N7_CITSI</name>
<reference evidence="2 3" key="1">
    <citation type="submission" date="2014-04" db="EMBL/GenBank/DDBJ databases">
        <authorList>
            <consortium name="International Citrus Genome Consortium"/>
            <person name="Gmitter F."/>
            <person name="Chen C."/>
            <person name="Farmerie W."/>
            <person name="Harkins T."/>
            <person name="Desany B."/>
            <person name="Mohiuddin M."/>
            <person name="Kodira C."/>
            <person name="Borodovsky M."/>
            <person name="Lomsadze A."/>
            <person name="Burns P."/>
            <person name="Jenkins J."/>
            <person name="Prochnik S."/>
            <person name="Shu S."/>
            <person name="Chapman J."/>
            <person name="Pitluck S."/>
            <person name="Schmutz J."/>
            <person name="Rokhsar D."/>
        </authorList>
    </citation>
    <scope>NUCLEOTIDE SEQUENCE</scope>
</reference>
<feature type="compositionally biased region" description="Acidic residues" evidence="1">
    <location>
        <begin position="55"/>
        <end position="67"/>
    </location>
</feature>
<dbReference type="EMBL" id="KK784876">
    <property type="protein sequence ID" value="KDO81126.1"/>
    <property type="molecule type" value="Genomic_DNA"/>
</dbReference>